<dbReference type="CDD" id="cd01189">
    <property type="entry name" value="INT_ICEBs1_C_like"/>
    <property type="match status" value="1"/>
</dbReference>
<dbReference type="InterPro" id="IPR028259">
    <property type="entry name" value="AP2-like_int_N"/>
</dbReference>
<dbReference type="Pfam" id="PF14657">
    <property type="entry name" value="Arm-DNA-bind_4"/>
    <property type="match status" value="1"/>
</dbReference>
<name>A0ABX2SXD1_9BACL</name>
<comment type="caution">
    <text evidence="6">The sequence shown here is derived from an EMBL/GenBank/DDBJ whole genome shotgun (WGS) entry which is preliminary data.</text>
</comment>
<evidence type="ECO:0000256" key="1">
    <source>
        <dbReference type="ARBA" id="ARBA00008857"/>
    </source>
</evidence>
<reference evidence="6 7" key="1">
    <citation type="submission" date="2020-07" db="EMBL/GenBank/DDBJ databases">
        <title>MOT database genomes.</title>
        <authorList>
            <person name="Joseph S."/>
            <person name="Aduse-Opoku J."/>
            <person name="Hashim A."/>
            <person name="Wade W."/>
            <person name="Curtis M."/>
        </authorList>
    </citation>
    <scope>NUCLEOTIDE SEQUENCE [LARGE SCALE GENOMIC DNA]</scope>
    <source>
        <strain evidence="6 7">CIP 106318</strain>
    </source>
</reference>
<sequence length="365" mass="43029">MIKEYIKDNKKYYEVKNHYIGINVFTGKEKRINKKGFTSKRKAELYINNAISYFENNITCSPSNDNIKIKDLIEMWQEEHKNNVKGSSMHFIKYPIKIINDKLGNIKLKNLNFYICQKLINECSKKYSKSYTEKVNIYLKNIIDYAVKTNMITQNVATHVKIPRTETEKRINYYSKNELIEFLEIIKNNYDIETLLIFRLLAYTGARKGEIMALNWNDIDFKNCTVSITKTISKDINGKTCINTTKTSKSNRDISIDKDTLKLLKEFRIQKKYVNINNIFSKVYGHYFNELLKKIYKDYPKLKKITIHGFRHTHASLLFEAGANIKDVQERLGHTDIKTTMNVYTHLSKKQKEKTADIFYNFMAL</sequence>
<evidence type="ECO:0000256" key="2">
    <source>
        <dbReference type="ARBA" id="ARBA00022908"/>
    </source>
</evidence>
<dbReference type="Proteomes" id="UP000531840">
    <property type="component" value="Unassembled WGS sequence"/>
</dbReference>
<keyword evidence="7" id="KW-1185">Reference proteome</keyword>
<dbReference type="PROSITE" id="PS51898">
    <property type="entry name" value="TYR_RECOMBINASE"/>
    <property type="match status" value="1"/>
</dbReference>
<accession>A0ABX2SXD1</accession>
<dbReference type="PANTHER" id="PTHR30629">
    <property type="entry name" value="PROPHAGE INTEGRASE"/>
    <property type="match status" value="1"/>
</dbReference>
<dbReference type="Pfam" id="PF14659">
    <property type="entry name" value="Phage_int_SAM_3"/>
    <property type="match status" value="1"/>
</dbReference>
<comment type="similarity">
    <text evidence="1">Belongs to the 'phage' integrase family.</text>
</comment>
<evidence type="ECO:0000256" key="3">
    <source>
        <dbReference type="ARBA" id="ARBA00023125"/>
    </source>
</evidence>
<evidence type="ECO:0000256" key="4">
    <source>
        <dbReference type="ARBA" id="ARBA00023172"/>
    </source>
</evidence>
<dbReference type="SUPFAM" id="SSF56349">
    <property type="entry name" value="DNA breaking-rejoining enzymes"/>
    <property type="match status" value="1"/>
</dbReference>
<organism evidence="6 7">
    <name type="scientific">Gemelliphila palaticanis</name>
    <dbReference type="NCBI Taxonomy" id="81950"/>
    <lineage>
        <taxon>Bacteria</taxon>
        <taxon>Bacillati</taxon>
        <taxon>Bacillota</taxon>
        <taxon>Bacilli</taxon>
        <taxon>Bacillales</taxon>
        <taxon>Gemellaceae</taxon>
        <taxon>Gemelliphila</taxon>
    </lineage>
</organism>
<dbReference type="Pfam" id="PF00589">
    <property type="entry name" value="Phage_integrase"/>
    <property type="match status" value="1"/>
</dbReference>
<evidence type="ECO:0000259" key="5">
    <source>
        <dbReference type="PROSITE" id="PS51898"/>
    </source>
</evidence>
<gene>
    <name evidence="6" type="ORF">HZY85_00075</name>
</gene>
<feature type="domain" description="Tyr recombinase" evidence="5">
    <location>
        <begin position="169"/>
        <end position="357"/>
    </location>
</feature>
<keyword evidence="2" id="KW-0229">DNA integration</keyword>
<keyword evidence="4" id="KW-0233">DNA recombination</keyword>
<dbReference type="Gene3D" id="1.10.443.10">
    <property type="entry name" value="Intergrase catalytic core"/>
    <property type="match status" value="1"/>
</dbReference>
<dbReference type="InterPro" id="IPR013762">
    <property type="entry name" value="Integrase-like_cat_sf"/>
</dbReference>
<dbReference type="EMBL" id="JACBYF010000001">
    <property type="protein sequence ID" value="NYS46597.1"/>
    <property type="molecule type" value="Genomic_DNA"/>
</dbReference>
<evidence type="ECO:0000313" key="7">
    <source>
        <dbReference type="Proteomes" id="UP000531840"/>
    </source>
</evidence>
<dbReference type="InterPro" id="IPR002104">
    <property type="entry name" value="Integrase_catalytic"/>
</dbReference>
<keyword evidence="3" id="KW-0238">DNA-binding</keyword>
<dbReference type="InterPro" id="IPR011010">
    <property type="entry name" value="DNA_brk_join_enz"/>
</dbReference>
<proteinExistence type="inferred from homology"/>
<protein>
    <submittedName>
        <fullName evidence="6">Site-specific integrase</fullName>
    </submittedName>
</protein>
<dbReference type="PANTHER" id="PTHR30629:SF2">
    <property type="entry name" value="PROPHAGE INTEGRASE INTS-RELATED"/>
    <property type="match status" value="1"/>
</dbReference>
<dbReference type="RefSeq" id="WP_179939607.1">
    <property type="nucleotide sequence ID" value="NZ_JACBYF010000001.1"/>
</dbReference>
<dbReference type="InterPro" id="IPR004107">
    <property type="entry name" value="Integrase_SAM-like_N"/>
</dbReference>
<dbReference type="InterPro" id="IPR050808">
    <property type="entry name" value="Phage_Integrase"/>
</dbReference>
<dbReference type="Gene3D" id="1.10.150.130">
    <property type="match status" value="1"/>
</dbReference>
<dbReference type="InterPro" id="IPR010998">
    <property type="entry name" value="Integrase_recombinase_N"/>
</dbReference>
<evidence type="ECO:0000313" key="6">
    <source>
        <dbReference type="EMBL" id="NYS46597.1"/>
    </source>
</evidence>